<evidence type="ECO:0008006" key="3">
    <source>
        <dbReference type="Google" id="ProtNLM"/>
    </source>
</evidence>
<organism evidence="1 2">
    <name type="scientific">Ascodesmis nigricans</name>
    <dbReference type="NCBI Taxonomy" id="341454"/>
    <lineage>
        <taxon>Eukaryota</taxon>
        <taxon>Fungi</taxon>
        <taxon>Dikarya</taxon>
        <taxon>Ascomycota</taxon>
        <taxon>Pezizomycotina</taxon>
        <taxon>Pezizomycetes</taxon>
        <taxon>Pezizales</taxon>
        <taxon>Ascodesmidaceae</taxon>
        <taxon>Ascodesmis</taxon>
    </lineage>
</organism>
<name>A0A4S2MNI0_9PEZI</name>
<dbReference type="InterPro" id="IPR011008">
    <property type="entry name" value="Dimeric_a/b-barrel"/>
</dbReference>
<dbReference type="STRING" id="341454.A0A4S2MNI0"/>
<evidence type="ECO:0000313" key="1">
    <source>
        <dbReference type="EMBL" id="TGZ78662.1"/>
    </source>
</evidence>
<dbReference type="SUPFAM" id="SSF54909">
    <property type="entry name" value="Dimeric alpha+beta barrel"/>
    <property type="match status" value="1"/>
</dbReference>
<gene>
    <name evidence="1" type="ORF">EX30DRAFT_397650</name>
</gene>
<dbReference type="EMBL" id="ML220139">
    <property type="protein sequence ID" value="TGZ78662.1"/>
    <property type="molecule type" value="Genomic_DNA"/>
</dbReference>
<dbReference type="InParanoid" id="A0A4S2MNI0"/>
<protein>
    <recommendedName>
        <fullName evidence="3">ABM domain-containing protein</fullName>
    </recommendedName>
</protein>
<keyword evidence="2" id="KW-1185">Reference proteome</keyword>
<dbReference type="AlphaFoldDB" id="A0A4S2MNI0"/>
<evidence type="ECO:0000313" key="2">
    <source>
        <dbReference type="Proteomes" id="UP000298138"/>
    </source>
</evidence>
<sequence length="214" mass="23721">MPVIECVTVELNPGITIEDASRQQANAISTHVDKAAGLISVSWGFHKENPRRNTWFLTWESVAHHITYTQSPSYPPFLASISTFCTPLGFYHVPLTPDPSTLLATAPVVELFTATLEDATDKEEWVNGLAELMKVGEETLPKEGVYGFAHGWSVEQERRFVLLAGWESREVHEAWERGLTGEQRERGLGPLGRGVKGVELVHVDLREGSGKWGA</sequence>
<dbReference type="Gene3D" id="3.30.70.100">
    <property type="match status" value="2"/>
</dbReference>
<dbReference type="OrthoDB" id="3830579at2759"/>
<dbReference type="Proteomes" id="UP000298138">
    <property type="component" value="Unassembled WGS sequence"/>
</dbReference>
<reference evidence="1 2" key="1">
    <citation type="submission" date="2019-04" db="EMBL/GenBank/DDBJ databases">
        <title>Comparative genomics and transcriptomics to analyze fruiting body development in filamentous ascomycetes.</title>
        <authorList>
            <consortium name="DOE Joint Genome Institute"/>
            <person name="Lutkenhaus R."/>
            <person name="Traeger S."/>
            <person name="Breuer J."/>
            <person name="Kuo A."/>
            <person name="Lipzen A."/>
            <person name="Pangilinan J."/>
            <person name="Dilworth D."/>
            <person name="Sandor L."/>
            <person name="Poggeler S."/>
            <person name="Barry K."/>
            <person name="Grigoriev I.V."/>
            <person name="Nowrousian M."/>
        </authorList>
    </citation>
    <scope>NUCLEOTIDE SEQUENCE [LARGE SCALE GENOMIC DNA]</scope>
    <source>
        <strain evidence="1 2">CBS 389.68</strain>
    </source>
</reference>
<accession>A0A4S2MNI0</accession>
<proteinExistence type="predicted"/>